<dbReference type="EMBL" id="JADIML010000185">
    <property type="protein sequence ID" value="MBO8463617.1"/>
    <property type="molecule type" value="Genomic_DNA"/>
</dbReference>
<reference evidence="2" key="2">
    <citation type="journal article" date="2021" name="PeerJ">
        <title>Extensive microbial diversity within the chicken gut microbiome revealed by metagenomics and culture.</title>
        <authorList>
            <person name="Gilroy R."/>
            <person name="Ravi A."/>
            <person name="Getino M."/>
            <person name="Pursley I."/>
            <person name="Horton D.L."/>
            <person name="Alikhan N.F."/>
            <person name="Baker D."/>
            <person name="Gharbi K."/>
            <person name="Hall N."/>
            <person name="Watson M."/>
            <person name="Adriaenssens E.M."/>
            <person name="Foster-Nyarko E."/>
            <person name="Jarju S."/>
            <person name="Secka A."/>
            <person name="Antonio M."/>
            <person name="Oren A."/>
            <person name="Chaudhuri R.R."/>
            <person name="La Ragione R."/>
            <person name="Hildebrand F."/>
            <person name="Pallen M.J."/>
        </authorList>
    </citation>
    <scope>NUCLEOTIDE SEQUENCE</scope>
    <source>
        <strain evidence="2">E3-2379</strain>
    </source>
</reference>
<keyword evidence="1" id="KW-0812">Transmembrane</keyword>
<evidence type="ECO:0000313" key="2">
    <source>
        <dbReference type="EMBL" id="MBO8463617.1"/>
    </source>
</evidence>
<gene>
    <name evidence="2" type="ORF">IAC13_06780</name>
</gene>
<feature type="transmembrane region" description="Helical" evidence="1">
    <location>
        <begin position="84"/>
        <end position="103"/>
    </location>
</feature>
<keyword evidence="1" id="KW-1133">Transmembrane helix</keyword>
<dbReference type="AlphaFoldDB" id="A0A9D9I131"/>
<evidence type="ECO:0000313" key="3">
    <source>
        <dbReference type="Proteomes" id="UP000823618"/>
    </source>
</evidence>
<organism evidence="2 3">
    <name type="scientific">Candidatus Scybalomonas excrementavium</name>
    <dbReference type="NCBI Taxonomy" id="2840943"/>
    <lineage>
        <taxon>Bacteria</taxon>
        <taxon>Bacillati</taxon>
        <taxon>Bacillota</taxon>
        <taxon>Clostridia</taxon>
        <taxon>Lachnospirales</taxon>
        <taxon>Lachnospiraceae</taxon>
        <taxon>Lachnospiraceae incertae sedis</taxon>
        <taxon>Candidatus Scybalomonas</taxon>
    </lineage>
</organism>
<reference evidence="2" key="1">
    <citation type="submission" date="2020-10" db="EMBL/GenBank/DDBJ databases">
        <authorList>
            <person name="Gilroy R."/>
        </authorList>
    </citation>
    <scope>NUCLEOTIDE SEQUENCE</scope>
    <source>
        <strain evidence="2">E3-2379</strain>
    </source>
</reference>
<evidence type="ECO:0000256" key="1">
    <source>
        <dbReference type="SAM" id="Phobius"/>
    </source>
</evidence>
<sequence>MRINKNKSIGRVLFIVEGGRTEFNLLKQIFCNILSYDYIEERRNGQKKFINRENKHSQVAVINTFESNITSITDQEENFKNHKYYQMFSMLTIAFLQMGIIVLED</sequence>
<accession>A0A9D9I131</accession>
<name>A0A9D9I131_9FIRM</name>
<dbReference type="Proteomes" id="UP000823618">
    <property type="component" value="Unassembled WGS sequence"/>
</dbReference>
<protein>
    <submittedName>
        <fullName evidence="2">Uncharacterized protein</fullName>
    </submittedName>
</protein>
<keyword evidence="1" id="KW-0472">Membrane</keyword>
<proteinExistence type="predicted"/>
<comment type="caution">
    <text evidence="2">The sequence shown here is derived from an EMBL/GenBank/DDBJ whole genome shotgun (WGS) entry which is preliminary data.</text>
</comment>